<sequence>MNEEEIRGKLLLPYLHDLGFDPSEISLEESFSIKFGKSKRTINGRSDILCKRNGKNLFIIELKNDSISISQEDIDQGISYARLLTDNIAPFTIVTNGKITKIFDSISRDELTGTNIAKQSSYWQNDCTLSMDTDLQIRYEALKKFVSFSSVNLKRFCEDQVQDRMGTIIGDIDKPYAKFVQKLYVQRQGLENTFDDFIRSKASIFGIVGAAGVGKTSAMCSLVLKKLETEFVFFYNAAIINKSPLEHIAQDLNGFFSSRSESDVVLKKLDELGRFLNKTILIFIDAIDESTDSNLSIELSEMALAVRNLEKVKLCVSCKSNIWSALLKRNDTPTYLFEELRKSHPIISSVENCPGLLLDNFSDEEIHRIIPLYREVFGFKGQISTSVFEALRNGFFLRIFSEVYSHRNIPEKINDRQLIRRYIQLSLEKTSLDYQYGLRILSKIGKVLLDHTYSSQDAYHDDGISVEHLMEKLAFSLSETIPEDLFTRNLLIKSNKHDSYNVSFYYSKIRDYIICFHSFQLDKLSDQAFYDLLDKFYENHIGQSAISFYVDNASSSHQRTMISFKKDKALQYVNSYTIYLEKHFNNFKSKFDPYTDGAIGIYLPEDVLHKNGYALFRLPSHSQPKVQFEQIGDLFSSGYDYLFEKGVDTIHSSNHALLSPNQDKTIRKNIFEQLKKLIEKGSLSVYNSDSLLLEQVSAILYYYSKELQQNSKFDDYYLPRFNLIFPIDLQDVKKRAYQFRVREYYRREYHLNPKERSELIGNALNGHIDIPRLNIMGDFPPIEELEKIVDILLKRGYTEIKEHFLPCPDISIQEVKAISEGERRLEMSQIRTVQFSEKQGKLYIESFLKHFDDSYRAFVEFCFPTFKEQFPFYMTGPHEYFVYMKDTVVLKWGMLGYRQSISQEVNVHFRKMRSPDEPFPSEETDILHAFSLDHIIHNDDYPLLKTIDRINTPKVDEFCVLRNWVYKFIKRDMQKLFKENGE</sequence>
<dbReference type="Gene3D" id="3.90.1570.30">
    <property type="match status" value="1"/>
</dbReference>
<reference evidence="2 3" key="1">
    <citation type="submission" date="2019-04" db="EMBL/GenBank/DDBJ databases">
        <title>Niastella caeni sp. nov., isolated from activated sludge.</title>
        <authorList>
            <person name="Sheng M."/>
        </authorList>
    </citation>
    <scope>NUCLEOTIDE SEQUENCE [LARGE SCALE GENOMIC DNA]</scope>
    <source>
        <strain evidence="2 3">HX-2-15</strain>
    </source>
</reference>
<evidence type="ECO:0000313" key="3">
    <source>
        <dbReference type="Proteomes" id="UP000306918"/>
    </source>
</evidence>
<organism evidence="2 3">
    <name type="scientific">Niastella caeni</name>
    <dbReference type="NCBI Taxonomy" id="2569763"/>
    <lineage>
        <taxon>Bacteria</taxon>
        <taxon>Pseudomonadati</taxon>
        <taxon>Bacteroidota</taxon>
        <taxon>Chitinophagia</taxon>
        <taxon>Chitinophagales</taxon>
        <taxon>Chitinophagaceae</taxon>
        <taxon>Niastella</taxon>
    </lineage>
</organism>
<keyword evidence="3" id="KW-1185">Reference proteome</keyword>
<dbReference type="Gene3D" id="3.40.50.300">
    <property type="entry name" value="P-loop containing nucleotide triphosphate hydrolases"/>
    <property type="match status" value="1"/>
</dbReference>
<dbReference type="Proteomes" id="UP000306918">
    <property type="component" value="Unassembled WGS sequence"/>
</dbReference>
<protein>
    <submittedName>
        <fullName evidence="2">NTPase (NACHT family)</fullName>
    </submittedName>
</protein>
<dbReference type="Pfam" id="PF13588">
    <property type="entry name" value="HSDR_N_2"/>
    <property type="match status" value="1"/>
</dbReference>
<dbReference type="SUPFAM" id="SSF52540">
    <property type="entry name" value="P-loop containing nucleoside triphosphate hydrolases"/>
    <property type="match status" value="1"/>
</dbReference>
<dbReference type="InterPro" id="IPR029464">
    <property type="entry name" value="HSDR_N"/>
</dbReference>
<evidence type="ECO:0000259" key="1">
    <source>
        <dbReference type="Pfam" id="PF13588"/>
    </source>
</evidence>
<dbReference type="InterPro" id="IPR027417">
    <property type="entry name" value="P-loop_NTPase"/>
</dbReference>
<evidence type="ECO:0000313" key="2">
    <source>
        <dbReference type="EMBL" id="THU40382.1"/>
    </source>
</evidence>
<name>A0A4S8I315_9BACT</name>
<proteinExistence type="predicted"/>
<dbReference type="AlphaFoldDB" id="A0A4S8I315"/>
<accession>A0A4S8I315</accession>
<gene>
    <name evidence="2" type="ORF">FAM09_10980</name>
</gene>
<feature type="domain" description="Type I restriction enzyme R protein N-terminal" evidence="1">
    <location>
        <begin position="2"/>
        <end position="104"/>
    </location>
</feature>
<comment type="caution">
    <text evidence="2">The sequence shown here is derived from an EMBL/GenBank/DDBJ whole genome shotgun (WGS) entry which is preliminary data.</text>
</comment>
<dbReference type="OrthoDB" id="9759819at2"/>
<dbReference type="EMBL" id="STFF01000002">
    <property type="protein sequence ID" value="THU40382.1"/>
    <property type="molecule type" value="Genomic_DNA"/>
</dbReference>
<dbReference type="RefSeq" id="WP_136577135.1">
    <property type="nucleotide sequence ID" value="NZ_STFF01000002.1"/>
</dbReference>